<reference evidence="10" key="1">
    <citation type="submission" date="2016-10" db="EMBL/GenBank/DDBJ databases">
        <authorList>
            <person name="Varghese N."/>
            <person name="Submissions S."/>
        </authorList>
    </citation>
    <scope>NUCLEOTIDE SEQUENCE [LARGE SCALE GENOMIC DNA]</scope>
    <source>
        <strain evidence="10">P18</strain>
    </source>
</reference>
<feature type="domain" description="ABC transmembrane type-1" evidence="8">
    <location>
        <begin position="73"/>
        <end position="262"/>
    </location>
</feature>
<evidence type="ECO:0000256" key="7">
    <source>
        <dbReference type="RuleBase" id="RU363032"/>
    </source>
</evidence>
<dbReference type="PANTHER" id="PTHR43744:SF12">
    <property type="entry name" value="ABC TRANSPORTER PERMEASE PROTEIN MG189-RELATED"/>
    <property type="match status" value="1"/>
</dbReference>
<keyword evidence="6 7" id="KW-0472">Membrane</keyword>
<dbReference type="OrthoDB" id="9787837at2"/>
<dbReference type="EMBL" id="FOXO01000030">
    <property type="protein sequence ID" value="SFQ29653.1"/>
    <property type="molecule type" value="Genomic_DNA"/>
</dbReference>
<dbReference type="AlphaFoldDB" id="A0A1I5XCE9"/>
<name>A0A1I5XCE9_9FIRM</name>
<evidence type="ECO:0000256" key="2">
    <source>
        <dbReference type="ARBA" id="ARBA00022448"/>
    </source>
</evidence>
<proteinExistence type="inferred from homology"/>
<feature type="transmembrane region" description="Helical" evidence="7">
    <location>
        <begin position="110"/>
        <end position="132"/>
    </location>
</feature>
<dbReference type="Gene3D" id="1.10.3720.10">
    <property type="entry name" value="MetI-like"/>
    <property type="match status" value="1"/>
</dbReference>
<comment type="subcellular location">
    <subcellularLocation>
        <location evidence="1 7">Cell membrane</location>
        <topology evidence="1 7">Multi-pass membrane protein</topology>
    </subcellularLocation>
</comment>
<keyword evidence="3" id="KW-1003">Cell membrane</keyword>
<evidence type="ECO:0000313" key="9">
    <source>
        <dbReference type="EMBL" id="SFQ29653.1"/>
    </source>
</evidence>
<feature type="transmembrane region" description="Helical" evidence="7">
    <location>
        <begin position="77"/>
        <end position="98"/>
    </location>
</feature>
<dbReference type="CDD" id="cd06261">
    <property type="entry name" value="TM_PBP2"/>
    <property type="match status" value="1"/>
</dbReference>
<evidence type="ECO:0000256" key="1">
    <source>
        <dbReference type="ARBA" id="ARBA00004651"/>
    </source>
</evidence>
<dbReference type="Pfam" id="PF00528">
    <property type="entry name" value="BPD_transp_1"/>
    <property type="match status" value="1"/>
</dbReference>
<keyword evidence="10" id="KW-1185">Reference proteome</keyword>
<dbReference type="InterPro" id="IPR035906">
    <property type="entry name" value="MetI-like_sf"/>
</dbReference>
<protein>
    <submittedName>
        <fullName evidence="9">Carbohydrate ABC transporter membrane protein 2, CUT1 family</fullName>
    </submittedName>
</protein>
<dbReference type="PROSITE" id="PS50928">
    <property type="entry name" value="ABC_TM1"/>
    <property type="match status" value="1"/>
</dbReference>
<evidence type="ECO:0000256" key="4">
    <source>
        <dbReference type="ARBA" id="ARBA00022692"/>
    </source>
</evidence>
<keyword evidence="4 7" id="KW-0812">Transmembrane</keyword>
<evidence type="ECO:0000256" key="5">
    <source>
        <dbReference type="ARBA" id="ARBA00022989"/>
    </source>
</evidence>
<keyword evidence="5 7" id="KW-1133">Transmembrane helix</keyword>
<evidence type="ECO:0000256" key="6">
    <source>
        <dbReference type="ARBA" id="ARBA00023136"/>
    </source>
</evidence>
<dbReference type="InterPro" id="IPR000515">
    <property type="entry name" value="MetI-like"/>
</dbReference>
<evidence type="ECO:0000313" key="10">
    <source>
        <dbReference type="Proteomes" id="UP000182624"/>
    </source>
</evidence>
<evidence type="ECO:0000259" key="8">
    <source>
        <dbReference type="PROSITE" id="PS50928"/>
    </source>
</evidence>
<dbReference type="GO" id="GO:0055085">
    <property type="term" value="P:transmembrane transport"/>
    <property type="evidence" value="ECO:0007669"/>
    <property type="project" value="InterPro"/>
</dbReference>
<gene>
    <name evidence="9" type="ORF">SAMN04487928_13039</name>
</gene>
<feature type="transmembrane region" description="Helical" evidence="7">
    <location>
        <begin position="138"/>
        <end position="159"/>
    </location>
</feature>
<dbReference type="PANTHER" id="PTHR43744">
    <property type="entry name" value="ABC TRANSPORTER PERMEASE PROTEIN MG189-RELATED-RELATED"/>
    <property type="match status" value="1"/>
</dbReference>
<evidence type="ECO:0000256" key="3">
    <source>
        <dbReference type="ARBA" id="ARBA00022475"/>
    </source>
</evidence>
<feature type="transmembrane region" description="Helical" evidence="7">
    <location>
        <begin position="241"/>
        <end position="262"/>
    </location>
</feature>
<feature type="transmembrane region" description="Helical" evidence="7">
    <location>
        <begin position="12"/>
        <end position="33"/>
    </location>
</feature>
<dbReference type="Proteomes" id="UP000182624">
    <property type="component" value="Unassembled WGS sequence"/>
</dbReference>
<dbReference type="RefSeq" id="WP_074890954.1">
    <property type="nucleotide sequence ID" value="NZ_FOXO01000030.1"/>
</dbReference>
<organism evidence="9 10">
    <name type="scientific">Butyrivibrio proteoclasticus</name>
    <dbReference type="NCBI Taxonomy" id="43305"/>
    <lineage>
        <taxon>Bacteria</taxon>
        <taxon>Bacillati</taxon>
        <taxon>Bacillota</taxon>
        <taxon>Clostridia</taxon>
        <taxon>Lachnospirales</taxon>
        <taxon>Lachnospiraceae</taxon>
        <taxon>Butyrivibrio</taxon>
    </lineage>
</organism>
<accession>A0A1I5XCE9</accession>
<sequence length="277" mass="31025">MNHKTQKIIFNILFYLGAAVLVVIVTVPLYWMISTSLKSKGALMALPIQWIPKKPTLNSYKKVFTLFPFARAMFNSAFITVMYVGITIISASMAAFAIAKIRFKGANFIFALYLTSMMIPVQITLIPMFIIMNKFSLINKYASVISPAIFKAFAIFLLVQNMRALPDDYLEAARIDGAGLFKIYRDIIMPMMVPTVATLAITTFMEAWNDYLWPLVMLSDKNKMTLTLALNTLNGQYDTEYNVLMAGSLISMVPIIIIYIIAQTQMKQGITVGGVKG</sequence>
<dbReference type="GO" id="GO:0005886">
    <property type="term" value="C:plasma membrane"/>
    <property type="evidence" value="ECO:0007669"/>
    <property type="project" value="UniProtKB-SubCell"/>
</dbReference>
<comment type="similarity">
    <text evidence="7">Belongs to the binding-protein-dependent transport system permease family.</text>
</comment>
<dbReference type="SUPFAM" id="SSF161098">
    <property type="entry name" value="MetI-like"/>
    <property type="match status" value="1"/>
</dbReference>
<keyword evidence="2 7" id="KW-0813">Transport</keyword>
<feature type="transmembrane region" description="Helical" evidence="7">
    <location>
        <begin position="187"/>
        <end position="208"/>
    </location>
</feature>